<keyword evidence="5 6" id="KW-0443">Lipid metabolism</keyword>
<feature type="binding site" evidence="7">
    <location>
        <position position="486"/>
    </location>
    <ligand>
        <name>ATP</name>
        <dbReference type="ChEBI" id="CHEBI:30616"/>
    </ligand>
</feature>
<dbReference type="GO" id="GO:0016042">
    <property type="term" value="P:lipid catabolic process"/>
    <property type="evidence" value="ECO:0007669"/>
    <property type="project" value="UniProtKB-UniRule"/>
</dbReference>
<dbReference type="Pfam" id="PF01734">
    <property type="entry name" value="Patatin"/>
    <property type="match status" value="1"/>
</dbReference>
<feature type="domain" description="Protein kinase" evidence="8">
    <location>
        <begin position="450"/>
        <end position="729"/>
    </location>
</feature>
<keyword evidence="11" id="KW-1185">Reference proteome</keyword>
<evidence type="ECO:0000256" key="2">
    <source>
        <dbReference type="ARBA" id="ARBA00022801"/>
    </source>
</evidence>
<keyword evidence="1 7" id="KW-0547">Nucleotide-binding</keyword>
<evidence type="ECO:0000256" key="6">
    <source>
        <dbReference type="PROSITE-ProRule" id="PRU01161"/>
    </source>
</evidence>
<dbReference type="InterPro" id="IPR017441">
    <property type="entry name" value="Protein_kinase_ATP_BS"/>
</dbReference>
<dbReference type="SUPFAM" id="SSF53474">
    <property type="entry name" value="alpha/beta-Hydrolases"/>
    <property type="match status" value="1"/>
</dbReference>
<organism evidence="10 11">
    <name type="scientific">Neocucurbitaria cava</name>
    <dbReference type="NCBI Taxonomy" id="798079"/>
    <lineage>
        <taxon>Eukaryota</taxon>
        <taxon>Fungi</taxon>
        <taxon>Dikarya</taxon>
        <taxon>Ascomycota</taxon>
        <taxon>Pezizomycotina</taxon>
        <taxon>Dothideomycetes</taxon>
        <taxon>Pleosporomycetidae</taxon>
        <taxon>Pleosporales</taxon>
        <taxon>Pleosporineae</taxon>
        <taxon>Cucurbitariaceae</taxon>
        <taxon>Neocucurbitaria</taxon>
    </lineage>
</organism>
<dbReference type="Pfam" id="PF00561">
    <property type="entry name" value="Abhydrolase_1"/>
    <property type="match status" value="1"/>
</dbReference>
<dbReference type="InterPro" id="IPR002641">
    <property type="entry name" value="PNPLA_dom"/>
</dbReference>
<gene>
    <name evidence="10" type="ORF">N0V83_006419</name>
</gene>
<dbReference type="Gene3D" id="3.40.1090.10">
    <property type="entry name" value="Cytosolic phospholipase A2 catalytic domain"/>
    <property type="match status" value="1"/>
</dbReference>
<keyword evidence="4 6" id="KW-0442">Lipid degradation</keyword>
<dbReference type="PROSITE" id="PS00107">
    <property type="entry name" value="PROTEIN_KINASE_ATP"/>
    <property type="match status" value="1"/>
</dbReference>
<dbReference type="PROSITE" id="PS00108">
    <property type="entry name" value="PROTEIN_KINASE_ST"/>
    <property type="match status" value="1"/>
</dbReference>
<dbReference type="GO" id="GO:0019369">
    <property type="term" value="P:arachidonate metabolic process"/>
    <property type="evidence" value="ECO:0007669"/>
    <property type="project" value="TreeGrafter"/>
</dbReference>
<comment type="caution">
    <text evidence="10">The sequence shown here is derived from an EMBL/GenBank/DDBJ whole genome shotgun (WGS) entry which is preliminary data.</text>
</comment>
<reference evidence="10" key="1">
    <citation type="submission" date="2022-10" db="EMBL/GenBank/DDBJ databases">
        <title>Tapping the CABI collections for fungal endophytes: first genome assemblies for Collariella, Neodidymelliopsis, Ascochyta clinopodiicola, Didymella pomorum, Didymosphaeria variabile, Neocosmospora piperis and Neocucurbitaria cava.</title>
        <authorList>
            <person name="Hill R."/>
        </authorList>
    </citation>
    <scope>NUCLEOTIDE SEQUENCE</scope>
    <source>
        <strain evidence="10">IMI 356814</strain>
    </source>
</reference>
<dbReference type="InterPro" id="IPR011009">
    <property type="entry name" value="Kinase-like_dom_sf"/>
</dbReference>
<protein>
    <submittedName>
        <fullName evidence="10">Uncharacterized protein</fullName>
    </submittedName>
</protein>
<evidence type="ECO:0000256" key="3">
    <source>
        <dbReference type="ARBA" id="ARBA00022840"/>
    </source>
</evidence>
<evidence type="ECO:0000256" key="7">
    <source>
        <dbReference type="PROSITE-ProRule" id="PRU10141"/>
    </source>
</evidence>
<dbReference type="PANTHER" id="PTHR24185:SF1">
    <property type="entry name" value="CALCIUM-INDEPENDENT PHOSPHOLIPASE A2-GAMMA"/>
    <property type="match status" value="1"/>
</dbReference>
<evidence type="ECO:0000256" key="4">
    <source>
        <dbReference type="ARBA" id="ARBA00022963"/>
    </source>
</evidence>
<feature type="domain" description="PNPLA" evidence="9">
    <location>
        <begin position="1"/>
        <end position="199"/>
    </location>
</feature>
<dbReference type="GO" id="GO:0047499">
    <property type="term" value="F:calcium-independent phospholipase A2 activity"/>
    <property type="evidence" value="ECO:0007669"/>
    <property type="project" value="TreeGrafter"/>
</dbReference>
<dbReference type="InterPro" id="IPR029058">
    <property type="entry name" value="AB_hydrolase_fold"/>
</dbReference>
<dbReference type="Proteomes" id="UP001140560">
    <property type="component" value="Unassembled WGS sequence"/>
</dbReference>
<dbReference type="SUPFAM" id="SSF52151">
    <property type="entry name" value="FabD/lysophospholipase-like"/>
    <property type="match status" value="1"/>
</dbReference>
<feature type="short sequence motif" description="DGA/G" evidence="6">
    <location>
        <begin position="186"/>
        <end position="188"/>
    </location>
</feature>
<dbReference type="AlphaFoldDB" id="A0A9W8Y7H8"/>
<dbReference type="GO" id="GO:0005524">
    <property type="term" value="F:ATP binding"/>
    <property type="evidence" value="ECO:0007669"/>
    <property type="project" value="UniProtKB-UniRule"/>
</dbReference>
<feature type="active site" description="Proton acceptor" evidence="6">
    <location>
        <position position="186"/>
    </location>
</feature>
<dbReference type="Gene3D" id="3.40.50.1820">
    <property type="entry name" value="alpha/beta hydrolase"/>
    <property type="match status" value="1"/>
</dbReference>
<dbReference type="OrthoDB" id="3784116at2759"/>
<proteinExistence type="predicted"/>
<dbReference type="Gene3D" id="1.10.510.10">
    <property type="entry name" value="Transferase(Phosphotransferase) domain 1"/>
    <property type="match status" value="1"/>
</dbReference>
<dbReference type="PROSITE" id="PS50011">
    <property type="entry name" value="PROTEIN_KINASE_DOM"/>
    <property type="match status" value="1"/>
</dbReference>
<keyword evidence="3 7" id="KW-0067">ATP-binding</keyword>
<dbReference type="GO" id="GO:0016020">
    <property type="term" value="C:membrane"/>
    <property type="evidence" value="ECO:0007669"/>
    <property type="project" value="TreeGrafter"/>
</dbReference>
<dbReference type="InterPro" id="IPR008271">
    <property type="entry name" value="Ser/Thr_kinase_AS"/>
</dbReference>
<dbReference type="SUPFAM" id="SSF56112">
    <property type="entry name" value="Protein kinase-like (PK-like)"/>
    <property type="match status" value="1"/>
</dbReference>
<dbReference type="PANTHER" id="PTHR24185">
    <property type="entry name" value="CALCIUM-INDEPENDENT PHOSPHOLIPASE A2-GAMMA"/>
    <property type="match status" value="1"/>
</dbReference>
<evidence type="ECO:0000256" key="5">
    <source>
        <dbReference type="ARBA" id="ARBA00023098"/>
    </source>
</evidence>
<evidence type="ECO:0000259" key="8">
    <source>
        <dbReference type="PROSITE" id="PS50011"/>
    </source>
</evidence>
<keyword evidence="2 6" id="KW-0378">Hydrolase</keyword>
<dbReference type="GO" id="GO:0004672">
    <property type="term" value="F:protein kinase activity"/>
    <property type="evidence" value="ECO:0007669"/>
    <property type="project" value="InterPro"/>
</dbReference>
<evidence type="ECO:0000313" key="10">
    <source>
        <dbReference type="EMBL" id="KAJ4368064.1"/>
    </source>
</evidence>
<feature type="short sequence motif" description="GXSXG" evidence="6">
    <location>
        <begin position="25"/>
        <end position="29"/>
    </location>
</feature>
<dbReference type="CDD" id="cd00180">
    <property type="entry name" value="PKc"/>
    <property type="match status" value="1"/>
</dbReference>
<evidence type="ECO:0000259" key="9">
    <source>
        <dbReference type="PROSITE" id="PS51635"/>
    </source>
</evidence>
<dbReference type="GO" id="GO:0046486">
    <property type="term" value="P:glycerolipid metabolic process"/>
    <property type="evidence" value="ECO:0007669"/>
    <property type="project" value="UniProtKB-ARBA"/>
</dbReference>
<dbReference type="PROSITE" id="PS51635">
    <property type="entry name" value="PNPLA"/>
    <property type="match status" value="1"/>
</dbReference>
<evidence type="ECO:0000313" key="11">
    <source>
        <dbReference type="Proteomes" id="UP001140560"/>
    </source>
</evidence>
<name>A0A9W8Y7H8_9PLEO</name>
<dbReference type="SMART" id="SM00220">
    <property type="entry name" value="S_TKc"/>
    <property type="match status" value="1"/>
</dbReference>
<accession>A0A9W8Y7H8</accession>
<dbReference type="InterPro" id="IPR016035">
    <property type="entry name" value="Acyl_Trfase/lysoPLipase"/>
</dbReference>
<dbReference type="EMBL" id="JAPEUY010000011">
    <property type="protein sequence ID" value="KAJ4368064.1"/>
    <property type="molecule type" value="Genomic_DNA"/>
</dbReference>
<dbReference type="Pfam" id="PF00069">
    <property type="entry name" value="Pkinase"/>
    <property type="match status" value="1"/>
</dbReference>
<evidence type="ECO:0000256" key="1">
    <source>
        <dbReference type="ARBA" id="ARBA00022741"/>
    </source>
</evidence>
<feature type="active site" description="Nucleophile" evidence="6">
    <location>
        <position position="27"/>
    </location>
</feature>
<sequence>MEEISRGLPPNQVLLPCEYFDIICGTSTGGLIAILLGRLRLSIPEAIKHFNALSSKIFPGVKPTGWSSKIPFKDLWNKGKSVTGYALFDGKNMENVLQNFLATDLERDPQLPMIPLPDENADNCKTFVCATRNQSVDKILFRTYPTTDPSQADYPLKVWQAGRATSAAPLLFNPFTIEEYGVTVTDGALRLNNPIFEAMAEARRIDRNRSFGCVVSIGTGVADVRGIDTESIKMHEIAQTCVEIAINCDNVAREFVGSDEEGDLENSHRYFRFDVRRQLDAVDLVDWTRLNDITAYVDHYLSEKDTGDKLKLAPEFVYRYGQGQRTSRDIFYVQADLTEHARRDLDNIIGMLAPQTQLPRGTLTKVEELKALLEEPAVPPWVLIVDGTGRGSKVPIFPDSYLPNSDNGRVVMVKPDVRATQPPNGRTVPQELDVSVTKHIRYSSEDKLPISFQESIGLGGSGSVYPVTVSSKIGTLESTGEVFACKVVFSGRGHGESFQIELEVLKQVKHQHIVEVVISFEIEERIFQSGFLMRPKADGDLSHLLRDEEYGQSLIQPRWFACISNALNYLHGKLIVHGDIKPSNILYKDNEIFIADFGVSTIIQNQEAVNYVHAFTPGYAAPETFDSWTNSARRDRSLFLAESFSLGCTYFELLRKYLDAHLGRAVRPYSEVTPWMQSKLLDMEERLSNYPAEKNARLLAPIIEGTRGLIDSTASSRYKPVGNTVHLPAGRILGYHTSGDPNGIPVIYIHGNPDSGIQITGELETKIAKKLGVQWLGPDRPGIGLSTMYENQWVTDYPEDIRCLVNHLALKEYYILGTSGGTGFSLACARDPVPSQLKGVGICAGIGPVECGFDSMGETIKKAWDLWRDYPTEMQAYIEGEYVHSSQAADPTALRARIEADLKSFLTGDDLDHILQDGMLESAVQGYRQIYAQGAAAHAKGIEVNLKPWGFKMEDIKFPGIRFWYGSAEENTTPTMGRWMADRLPGAVYKEYPGKSHFTIWNEEILEEMLRDLIDGKGE</sequence>
<dbReference type="InterPro" id="IPR000719">
    <property type="entry name" value="Prot_kinase_dom"/>
</dbReference>
<comment type="caution">
    <text evidence="6">Lacks conserved residue(s) required for the propagation of feature annotation.</text>
</comment>
<dbReference type="InterPro" id="IPR000073">
    <property type="entry name" value="AB_hydrolase_1"/>
</dbReference>